<comment type="caution">
    <text evidence="2">The sequence shown here is derived from an EMBL/GenBank/DDBJ whole genome shotgun (WGS) entry which is preliminary data.</text>
</comment>
<sequence length="144" mass="16720">MWYQKGFKELELKDFYQIVHLRLETLVVEQTRIYNDLDDVDFRAIHLFQKDEQGNIDGYARIFERGQTVHFGRVAVAKDSRGKGLGKAIVEKILEVCEQKFPGRTIEIEAQEQVVGLYEKLGFQTVSEPFILASTPHVKMIYPK</sequence>
<feature type="domain" description="N-acetyltransferase" evidence="1">
    <location>
        <begin position="5"/>
        <end position="144"/>
    </location>
</feature>
<dbReference type="Proteomes" id="UP000297986">
    <property type="component" value="Unassembled WGS sequence"/>
</dbReference>
<accession>A0A4Z1DV83</accession>
<keyword evidence="2" id="KW-0808">Transferase</keyword>
<organism evidence="2 3">
    <name type="scientific">Streptococcus rubneri</name>
    <dbReference type="NCBI Taxonomy" id="1234680"/>
    <lineage>
        <taxon>Bacteria</taxon>
        <taxon>Bacillati</taxon>
        <taxon>Bacillota</taxon>
        <taxon>Bacilli</taxon>
        <taxon>Lactobacillales</taxon>
        <taxon>Streptococcaceae</taxon>
        <taxon>Streptococcus</taxon>
    </lineage>
</organism>
<dbReference type="SUPFAM" id="SSF55729">
    <property type="entry name" value="Acyl-CoA N-acyltransferases (Nat)"/>
    <property type="match status" value="1"/>
</dbReference>
<dbReference type="PROSITE" id="PS51186">
    <property type="entry name" value="GNAT"/>
    <property type="match status" value="1"/>
</dbReference>
<dbReference type="OrthoDB" id="9796171at2"/>
<dbReference type="EMBL" id="SRRP01000001">
    <property type="protein sequence ID" value="TGN91449.1"/>
    <property type="molecule type" value="Genomic_DNA"/>
</dbReference>
<dbReference type="CDD" id="cd04301">
    <property type="entry name" value="NAT_SF"/>
    <property type="match status" value="1"/>
</dbReference>
<protein>
    <submittedName>
        <fullName evidence="2">GNAT family N-acetyltransferase</fullName>
    </submittedName>
</protein>
<keyword evidence="3" id="KW-1185">Reference proteome</keyword>
<dbReference type="PANTHER" id="PTHR13355:SF11">
    <property type="entry name" value="GLUCOSAMINE 6-PHOSPHATE N-ACETYLTRANSFERASE"/>
    <property type="match status" value="1"/>
</dbReference>
<dbReference type="Gene3D" id="3.40.630.30">
    <property type="match status" value="1"/>
</dbReference>
<dbReference type="InterPro" id="IPR000182">
    <property type="entry name" value="GNAT_dom"/>
</dbReference>
<dbReference type="GO" id="GO:0004343">
    <property type="term" value="F:glucosamine 6-phosphate N-acetyltransferase activity"/>
    <property type="evidence" value="ECO:0007669"/>
    <property type="project" value="TreeGrafter"/>
</dbReference>
<reference evidence="2 3" key="1">
    <citation type="submission" date="2019-04" db="EMBL/GenBank/DDBJ databases">
        <title>Genome sequencing of Streptococcus rubneri DSM 26920(T).</title>
        <authorList>
            <person name="Kook J.-K."/>
            <person name="Park S.-N."/>
            <person name="Lim Y.K."/>
        </authorList>
    </citation>
    <scope>NUCLEOTIDE SEQUENCE [LARGE SCALE GENOMIC DNA]</scope>
    <source>
        <strain evidence="2 3">DSM 26920</strain>
    </source>
</reference>
<evidence type="ECO:0000259" key="1">
    <source>
        <dbReference type="PROSITE" id="PS51186"/>
    </source>
</evidence>
<dbReference type="AlphaFoldDB" id="A0A4Z1DV83"/>
<dbReference type="PANTHER" id="PTHR13355">
    <property type="entry name" value="GLUCOSAMINE 6-PHOSPHATE N-ACETYLTRANSFERASE"/>
    <property type="match status" value="1"/>
</dbReference>
<dbReference type="RefSeq" id="WP_135781873.1">
    <property type="nucleotide sequence ID" value="NZ_JADMRL010000002.1"/>
</dbReference>
<evidence type="ECO:0000313" key="2">
    <source>
        <dbReference type="EMBL" id="TGN91449.1"/>
    </source>
</evidence>
<name>A0A4Z1DV83_9STRE</name>
<gene>
    <name evidence="2" type="ORF">E5S68_00330</name>
</gene>
<dbReference type="InterPro" id="IPR016181">
    <property type="entry name" value="Acyl_CoA_acyltransferase"/>
</dbReference>
<proteinExistence type="predicted"/>
<dbReference type="Pfam" id="PF13673">
    <property type="entry name" value="Acetyltransf_10"/>
    <property type="match status" value="1"/>
</dbReference>
<dbReference type="InterPro" id="IPR039143">
    <property type="entry name" value="GNPNAT1-like"/>
</dbReference>
<evidence type="ECO:0000313" key="3">
    <source>
        <dbReference type="Proteomes" id="UP000297986"/>
    </source>
</evidence>